<dbReference type="AlphaFoldDB" id="A0A195BAR0"/>
<sequence>VSPGLVAVQETRGSDLCLLLDLLMIRQSHRQYVRSLQMDREVVISYEARELPEERPPLFPQIAVRWVRATVLQVAQVTPTRPGGALTFFHVVGISREAAVAWIVSDSKLVSFTSRHLGTGPTQHDTFVRPLQPGCLAGALDLPLPLCLATSTTVRSYRRGRSKKRDGDRWHRGVQCTDHAYQVHRDWPDPIHVAMVTFLRPSVRQHRELRLCRLIIPSTYSRAGYMIPTVNVLPPLSSPAGISHAFPSLTGGKEVRRRKRDRERERERSMYLAKCGTESKRGFTVADDSFRLLSFMLPQRPFRYTTGNRQRLRLVRVKSDYGTSGIISSFSKDTSIRDYRSSWDVFSYFLPSRSVIHPSIFDVCCS</sequence>
<accession>A0A195BAR0</accession>
<organism evidence="2 3">
    <name type="scientific">Atta colombica</name>
    <dbReference type="NCBI Taxonomy" id="520822"/>
    <lineage>
        <taxon>Eukaryota</taxon>
        <taxon>Metazoa</taxon>
        <taxon>Ecdysozoa</taxon>
        <taxon>Arthropoda</taxon>
        <taxon>Hexapoda</taxon>
        <taxon>Insecta</taxon>
        <taxon>Pterygota</taxon>
        <taxon>Neoptera</taxon>
        <taxon>Endopterygota</taxon>
        <taxon>Hymenoptera</taxon>
        <taxon>Apocrita</taxon>
        <taxon>Aculeata</taxon>
        <taxon>Formicoidea</taxon>
        <taxon>Formicidae</taxon>
        <taxon>Myrmicinae</taxon>
        <taxon>Atta</taxon>
    </lineage>
</organism>
<reference evidence="2 3" key="1">
    <citation type="submission" date="2015-09" db="EMBL/GenBank/DDBJ databases">
        <title>Atta colombica WGS genome.</title>
        <authorList>
            <person name="Nygaard S."/>
            <person name="Hu H."/>
            <person name="Boomsma J."/>
            <person name="Zhang G."/>
        </authorList>
    </citation>
    <scope>NUCLEOTIDE SEQUENCE [LARGE SCALE GENOMIC DNA]</scope>
    <source>
        <strain evidence="2">Treedump-2</strain>
        <tissue evidence="2">Whole body</tissue>
    </source>
</reference>
<evidence type="ECO:0000313" key="3">
    <source>
        <dbReference type="Proteomes" id="UP000078540"/>
    </source>
</evidence>
<proteinExistence type="predicted"/>
<protein>
    <submittedName>
        <fullName evidence="2">Uncharacterized protein</fullName>
    </submittedName>
</protein>
<name>A0A195BAR0_9HYME</name>
<evidence type="ECO:0000256" key="1">
    <source>
        <dbReference type="SAM" id="MobiDB-lite"/>
    </source>
</evidence>
<keyword evidence="3" id="KW-1185">Reference proteome</keyword>
<gene>
    <name evidence="2" type="ORF">ALC53_08345</name>
</gene>
<evidence type="ECO:0000313" key="2">
    <source>
        <dbReference type="EMBL" id="KYM81274.1"/>
    </source>
</evidence>
<feature type="non-terminal residue" evidence="2">
    <location>
        <position position="1"/>
    </location>
</feature>
<feature type="region of interest" description="Disordered" evidence="1">
    <location>
        <begin position="244"/>
        <end position="266"/>
    </location>
</feature>
<dbReference type="EMBL" id="KQ976540">
    <property type="protein sequence ID" value="KYM81274.1"/>
    <property type="molecule type" value="Genomic_DNA"/>
</dbReference>
<dbReference type="Proteomes" id="UP000078540">
    <property type="component" value="Unassembled WGS sequence"/>
</dbReference>